<dbReference type="SUPFAM" id="SSF53756">
    <property type="entry name" value="UDP-Glycosyltransferase/glycogen phosphorylase"/>
    <property type="match status" value="1"/>
</dbReference>
<dbReference type="AlphaFoldDB" id="A0A4P6JT19"/>
<keyword evidence="4" id="KW-1185">Reference proteome</keyword>
<evidence type="ECO:0000256" key="2">
    <source>
        <dbReference type="ARBA" id="ARBA00022679"/>
    </source>
</evidence>
<dbReference type="InterPro" id="IPR051199">
    <property type="entry name" value="LPS_LOS_Heptosyltrfase"/>
</dbReference>
<dbReference type="KEGG" id="kbs:EPA93_23075"/>
<dbReference type="CDD" id="cd03789">
    <property type="entry name" value="GT9_LPS_heptosyltransferase"/>
    <property type="match status" value="1"/>
</dbReference>
<dbReference type="PANTHER" id="PTHR30160:SF1">
    <property type="entry name" value="LIPOPOLYSACCHARIDE 1,2-N-ACETYLGLUCOSAMINETRANSFERASE-RELATED"/>
    <property type="match status" value="1"/>
</dbReference>
<accession>A0A4P6JT19</accession>
<dbReference type="EMBL" id="CP035758">
    <property type="protein sequence ID" value="QBD78707.1"/>
    <property type="molecule type" value="Genomic_DNA"/>
</dbReference>
<dbReference type="PANTHER" id="PTHR30160">
    <property type="entry name" value="TETRAACYLDISACCHARIDE 4'-KINASE-RELATED"/>
    <property type="match status" value="1"/>
</dbReference>
<gene>
    <name evidence="3" type="ORF">EPA93_23075</name>
</gene>
<evidence type="ECO:0000313" key="3">
    <source>
        <dbReference type="EMBL" id="QBD78707.1"/>
    </source>
</evidence>
<dbReference type="OrthoDB" id="9807356at2"/>
<keyword evidence="1" id="KW-0328">Glycosyltransferase</keyword>
<dbReference type="GO" id="GO:0008713">
    <property type="term" value="F:ADP-heptose-lipopolysaccharide heptosyltransferase activity"/>
    <property type="evidence" value="ECO:0007669"/>
    <property type="project" value="TreeGrafter"/>
</dbReference>
<reference evidence="3 4" key="1">
    <citation type="submission" date="2019-01" db="EMBL/GenBank/DDBJ databases">
        <title>Ktedonosporobacter rubrisoli SCAWS-G2.</title>
        <authorList>
            <person name="Huang Y."/>
            <person name="Yan B."/>
        </authorList>
    </citation>
    <scope>NUCLEOTIDE SEQUENCE [LARGE SCALE GENOMIC DNA]</scope>
    <source>
        <strain evidence="3 4">SCAWS-G2</strain>
    </source>
</reference>
<name>A0A4P6JT19_KTERU</name>
<keyword evidence="2 3" id="KW-0808">Transferase</keyword>
<proteinExistence type="predicted"/>
<dbReference type="GO" id="GO:0005829">
    <property type="term" value="C:cytosol"/>
    <property type="evidence" value="ECO:0007669"/>
    <property type="project" value="TreeGrafter"/>
</dbReference>
<dbReference type="Pfam" id="PF01075">
    <property type="entry name" value="Glyco_transf_9"/>
    <property type="match status" value="1"/>
</dbReference>
<organism evidence="3 4">
    <name type="scientific">Ktedonosporobacter rubrisoli</name>
    <dbReference type="NCBI Taxonomy" id="2509675"/>
    <lineage>
        <taxon>Bacteria</taxon>
        <taxon>Bacillati</taxon>
        <taxon>Chloroflexota</taxon>
        <taxon>Ktedonobacteria</taxon>
        <taxon>Ktedonobacterales</taxon>
        <taxon>Ktedonosporobacteraceae</taxon>
        <taxon>Ktedonosporobacter</taxon>
    </lineage>
</organism>
<dbReference type="InterPro" id="IPR002201">
    <property type="entry name" value="Glyco_trans_9"/>
</dbReference>
<evidence type="ECO:0000256" key="1">
    <source>
        <dbReference type="ARBA" id="ARBA00022676"/>
    </source>
</evidence>
<dbReference type="Gene3D" id="3.40.50.2000">
    <property type="entry name" value="Glycogen Phosphorylase B"/>
    <property type="match status" value="2"/>
</dbReference>
<evidence type="ECO:0000313" key="4">
    <source>
        <dbReference type="Proteomes" id="UP000290365"/>
    </source>
</evidence>
<sequence length="367" mass="39926">MSEQRNIGKKQVISGFVPDVSKIAVVRANALGDFIFVLPALEALRQAYPHAEIVLLAKDWHAAFLHGRSGPVQRVQVIPPCRGVSTEAEGEEDPLVLESFFSEMAREHFDLALQLHGGGHYSNPFTLRLGARMTVGLKTPDAEPLDRWLPYVYFQHEVIRYLEVVSLVGANTVGFEPHITLNAQDMAESNRVLAEGRKSLVALHPGASDPRRRWPIEKFAAVGDALSAAGVQVVITGTADERELAAAVRNTMHTRVQDLSGQLSLGGLAGLLSRCRLVVANDTGPLHLAAAVGTATVGIYWCFNMINASVLTRRRHYPFISWQLLCPVCGCNYAHAHCAHESSMVQEVPVDAVIAAAQELLADAFCA</sequence>
<dbReference type="GO" id="GO:0009244">
    <property type="term" value="P:lipopolysaccharide core region biosynthetic process"/>
    <property type="evidence" value="ECO:0007669"/>
    <property type="project" value="TreeGrafter"/>
</dbReference>
<protein>
    <submittedName>
        <fullName evidence="3">Glycosyltransferase family 9 protein</fullName>
    </submittedName>
</protein>
<dbReference type="RefSeq" id="WP_129889760.1">
    <property type="nucleotide sequence ID" value="NZ_CP035758.1"/>
</dbReference>
<dbReference type="Proteomes" id="UP000290365">
    <property type="component" value="Chromosome"/>
</dbReference>